<proteinExistence type="predicted"/>
<evidence type="ECO:0000256" key="1">
    <source>
        <dbReference type="SAM" id="MobiDB-lite"/>
    </source>
</evidence>
<protein>
    <submittedName>
        <fullName evidence="2">Uncharacterized protein</fullName>
    </submittedName>
</protein>
<dbReference type="AlphaFoldDB" id="A0AAV2KXW1"/>
<gene>
    <name evidence="2" type="ORF">KC01_LOCUS22221</name>
</gene>
<keyword evidence="3" id="KW-1185">Reference proteome</keyword>
<organism evidence="2 3">
    <name type="scientific">Knipowitschia caucasica</name>
    <name type="common">Caucasian dwarf goby</name>
    <name type="synonym">Pomatoschistus caucasicus</name>
    <dbReference type="NCBI Taxonomy" id="637954"/>
    <lineage>
        <taxon>Eukaryota</taxon>
        <taxon>Metazoa</taxon>
        <taxon>Chordata</taxon>
        <taxon>Craniata</taxon>
        <taxon>Vertebrata</taxon>
        <taxon>Euteleostomi</taxon>
        <taxon>Actinopterygii</taxon>
        <taxon>Neopterygii</taxon>
        <taxon>Teleostei</taxon>
        <taxon>Neoteleostei</taxon>
        <taxon>Acanthomorphata</taxon>
        <taxon>Gobiaria</taxon>
        <taxon>Gobiiformes</taxon>
        <taxon>Gobioidei</taxon>
        <taxon>Gobiidae</taxon>
        <taxon>Gobiinae</taxon>
        <taxon>Knipowitschia</taxon>
    </lineage>
</organism>
<dbReference type="EMBL" id="OZ035824">
    <property type="protein sequence ID" value="CAL1593066.1"/>
    <property type="molecule type" value="Genomic_DNA"/>
</dbReference>
<evidence type="ECO:0000313" key="3">
    <source>
        <dbReference type="Proteomes" id="UP001497482"/>
    </source>
</evidence>
<sequence length="93" mass="10272">MPLSLVRSDSREPCPQAETKPAQKPPWRPLRDRQVRSGPPAAWAPGGGLSEACPAVSVKVGLRRDVWALTQPDFGNWRVHSAPGWNQDCMKET</sequence>
<reference evidence="2 3" key="1">
    <citation type="submission" date="2024-04" db="EMBL/GenBank/DDBJ databases">
        <authorList>
            <person name="Waldvogel A.-M."/>
            <person name="Schoenle A."/>
        </authorList>
    </citation>
    <scope>NUCLEOTIDE SEQUENCE [LARGE SCALE GENOMIC DNA]</scope>
</reference>
<accession>A0AAV2KXW1</accession>
<feature type="region of interest" description="Disordered" evidence="1">
    <location>
        <begin position="1"/>
        <end position="49"/>
    </location>
</feature>
<dbReference type="Proteomes" id="UP001497482">
    <property type="component" value="Chromosome 2"/>
</dbReference>
<evidence type="ECO:0000313" key="2">
    <source>
        <dbReference type="EMBL" id="CAL1593066.1"/>
    </source>
</evidence>
<name>A0AAV2KXW1_KNICA</name>